<dbReference type="EMBL" id="KV428321">
    <property type="protein sequence ID" value="KZT32533.1"/>
    <property type="molecule type" value="Genomic_DNA"/>
</dbReference>
<evidence type="ECO:0000313" key="2">
    <source>
        <dbReference type="Proteomes" id="UP000076798"/>
    </source>
</evidence>
<accession>A0A165XTM1</accession>
<dbReference type="AlphaFoldDB" id="A0A165XTM1"/>
<organism evidence="1 2">
    <name type="scientific">Sistotremastrum suecicum HHB10207 ss-3</name>
    <dbReference type="NCBI Taxonomy" id="1314776"/>
    <lineage>
        <taxon>Eukaryota</taxon>
        <taxon>Fungi</taxon>
        <taxon>Dikarya</taxon>
        <taxon>Basidiomycota</taxon>
        <taxon>Agaricomycotina</taxon>
        <taxon>Agaricomycetes</taxon>
        <taxon>Sistotremastrales</taxon>
        <taxon>Sistotremastraceae</taxon>
        <taxon>Sistotremastrum</taxon>
    </lineage>
</organism>
<reference evidence="1 2" key="1">
    <citation type="journal article" date="2016" name="Mol. Biol. Evol.">
        <title>Comparative Genomics of Early-Diverging Mushroom-Forming Fungi Provides Insights into the Origins of Lignocellulose Decay Capabilities.</title>
        <authorList>
            <person name="Nagy L.G."/>
            <person name="Riley R."/>
            <person name="Tritt A."/>
            <person name="Adam C."/>
            <person name="Daum C."/>
            <person name="Floudas D."/>
            <person name="Sun H."/>
            <person name="Yadav J.S."/>
            <person name="Pangilinan J."/>
            <person name="Larsson K.H."/>
            <person name="Matsuura K."/>
            <person name="Barry K."/>
            <person name="Labutti K."/>
            <person name="Kuo R."/>
            <person name="Ohm R.A."/>
            <person name="Bhattacharya S.S."/>
            <person name="Shirouzu T."/>
            <person name="Yoshinaga Y."/>
            <person name="Martin F.M."/>
            <person name="Grigoriev I.V."/>
            <person name="Hibbett D.S."/>
        </authorList>
    </citation>
    <scope>NUCLEOTIDE SEQUENCE [LARGE SCALE GENOMIC DNA]</scope>
    <source>
        <strain evidence="1 2">HHB10207 ss-3</strain>
    </source>
</reference>
<keyword evidence="2" id="KW-1185">Reference proteome</keyword>
<evidence type="ECO:0000313" key="1">
    <source>
        <dbReference type="EMBL" id="KZT32533.1"/>
    </source>
</evidence>
<name>A0A165XTM1_9AGAM</name>
<gene>
    <name evidence="1" type="ORF">SISSUDRAFT_993980</name>
</gene>
<feature type="non-terminal residue" evidence="1">
    <location>
        <position position="1"/>
    </location>
</feature>
<dbReference type="OrthoDB" id="2793825at2759"/>
<sequence>YMADKIGDMGDPWGIPLSTAFVSSRIPSRQIDAFLWLRNVDVHLMMSSGNRLSRIITSNLLWFTLSKKPVMSKVSTEVTHP</sequence>
<dbReference type="Proteomes" id="UP000076798">
    <property type="component" value="Unassembled WGS sequence"/>
</dbReference>
<proteinExistence type="predicted"/>
<protein>
    <submittedName>
        <fullName evidence="1">Uncharacterized protein</fullName>
    </submittedName>
</protein>